<reference evidence="2 3" key="1">
    <citation type="submission" date="2021-01" db="EMBL/GenBank/DDBJ databases">
        <title>Draft Genome Sequence and Polyhydroxyalkanoate Biosynthetic Potential of Jeongeupia naejangsanensis Type Strain DSM 24253.</title>
        <authorList>
            <person name="Turrini P."/>
            <person name="Artuso I."/>
            <person name="Lugli G.A."/>
            <person name="Frangipani E."/>
            <person name="Ventura M."/>
            <person name="Visca P."/>
        </authorList>
    </citation>
    <scope>NUCLEOTIDE SEQUENCE [LARGE SCALE GENOMIC DNA]</scope>
    <source>
        <strain evidence="2 3">DSM 24253</strain>
    </source>
</reference>
<evidence type="ECO:0000259" key="1">
    <source>
        <dbReference type="Pfam" id="PF19480"/>
    </source>
</evidence>
<evidence type="ECO:0000313" key="2">
    <source>
        <dbReference type="EMBL" id="MBM3115452.1"/>
    </source>
</evidence>
<accession>A0ABS2BIL9</accession>
<sequence length="159" mass="16926">MTSPTFIDRNLLNELSAEAAQSPRLRKNRNFHTGNDDACHRLLNALEPGTYIQPHCHLAADKEETLIVLYGRIGVLLFDETGAVTATRELVAGGETVGVNVAPGVFHSLVALEAGSVFFESKAGPYAALGAAEKPVWAPSEGEPGVEAFLAGMLAHFAR</sequence>
<comment type="caution">
    <text evidence="2">The sequence shown here is derived from an EMBL/GenBank/DDBJ whole genome shotgun (WGS) entry which is preliminary data.</text>
</comment>
<dbReference type="Proteomes" id="UP000809431">
    <property type="component" value="Unassembled WGS sequence"/>
</dbReference>
<dbReference type="InterPro" id="IPR011051">
    <property type="entry name" value="RmlC_Cupin_sf"/>
</dbReference>
<keyword evidence="3" id="KW-1185">Reference proteome</keyword>
<dbReference type="InterPro" id="IPR014710">
    <property type="entry name" value="RmlC-like_jellyroll"/>
</dbReference>
<name>A0ABS2BIL9_9NEIS</name>
<dbReference type="InterPro" id="IPR027565">
    <property type="entry name" value="Cupin_WbuC"/>
</dbReference>
<feature type="domain" description="Cupin fold metalloprotein WbuC cupin" evidence="1">
    <location>
        <begin position="7"/>
        <end position="90"/>
    </location>
</feature>
<proteinExistence type="predicted"/>
<dbReference type="RefSeq" id="WP_203537118.1">
    <property type="nucleotide sequence ID" value="NZ_JAESND010000002.1"/>
</dbReference>
<dbReference type="NCBIfam" id="TIGR04366">
    <property type="entry name" value="cupin_WbuC"/>
    <property type="match status" value="1"/>
</dbReference>
<dbReference type="CDD" id="cd07005">
    <property type="entry name" value="cupin_WbuC-like"/>
    <property type="match status" value="1"/>
</dbReference>
<dbReference type="Pfam" id="PF19480">
    <property type="entry name" value="DUF6016"/>
    <property type="match status" value="1"/>
</dbReference>
<dbReference type="SUPFAM" id="SSF51182">
    <property type="entry name" value="RmlC-like cupins"/>
    <property type="match status" value="1"/>
</dbReference>
<dbReference type="EMBL" id="JAESND010000002">
    <property type="protein sequence ID" value="MBM3115452.1"/>
    <property type="molecule type" value="Genomic_DNA"/>
</dbReference>
<protein>
    <submittedName>
        <fullName evidence="2">WbuC family cupin fold metalloprotein</fullName>
    </submittedName>
</protein>
<dbReference type="InterPro" id="IPR046058">
    <property type="entry name" value="WbuC_cupin"/>
</dbReference>
<evidence type="ECO:0000313" key="3">
    <source>
        <dbReference type="Proteomes" id="UP000809431"/>
    </source>
</evidence>
<dbReference type="Gene3D" id="2.60.120.10">
    <property type="entry name" value="Jelly Rolls"/>
    <property type="match status" value="1"/>
</dbReference>
<organism evidence="2 3">
    <name type="scientific">Jeongeupia naejangsanensis</name>
    <dbReference type="NCBI Taxonomy" id="613195"/>
    <lineage>
        <taxon>Bacteria</taxon>
        <taxon>Pseudomonadati</taxon>
        <taxon>Pseudomonadota</taxon>
        <taxon>Betaproteobacteria</taxon>
        <taxon>Neisseriales</taxon>
        <taxon>Chitinibacteraceae</taxon>
        <taxon>Jeongeupia</taxon>
    </lineage>
</organism>
<gene>
    <name evidence="2" type="ORF">JMJ54_06405</name>
</gene>